<proteinExistence type="predicted"/>
<evidence type="ECO:0000313" key="2">
    <source>
        <dbReference type="EMBL" id="MPM23051.1"/>
    </source>
</evidence>
<dbReference type="AlphaFoldDB" id="A0A644Y536"/>
<gene>
    <name evidence="2" type="ORF">SDC9_69514</name>
</gene>
<sequence>MKKLILVFVFATLMFGSAFAQKSNADFREKVSFGVKAGINISNVYDSQGEQFNADAKLGLAAGIFVALPIGKFIGVQPEILFSQKGYKGSGSLLGSNYSYTYTSNYIDVPLLFAIKPISLITILVGPQYSFLVKDSYKFDSALINIDQEHVFENDNIRKNTLSFLGGVDFNFKRIVIGTRVGWDLQANKGDGTSETPRYKNIWYQATIAFRF</sequence>
<feature type="domain" description="Outer membrane protein beta-barrel" evidence="1">
    <location>
        <begin position="19"/>
        <end position="180"/>
    </location>
</feature>
<reference evidence="2" key="1">
    <citation type="submission" date="2019-08" db="EMBL/GenBank/DDBJ databases">
        <authorList>
            <person name="Kucharzyk K."/>
            <person name="Murdoch R.W."/>
            <person name="Higgins S."/>
            <person name="Loffler F."/>
        </authorList>
    </citation>
    <scope>NUCLEOTIDE SEQUENCE</scope>
</reference>
<organism evidence="2">
    <name type="scientific">bioreactor metagenome</name>
    <dbReference type="NCBI Taxonomy" id="1076179"/>
    <lineage>
        <taxon>unclassified sequences</taxon>
        <taxon>metagenomes</taxon>
        <taxon>ecological metagenomes</taxon>
    </lineage>
</organism>
<comment type="caution">
    <text evidence="2">The sequence shown here is derived from an EMBL/GenBank/DDBJ whole genome shotgun (WGS) entry which is preliminary data.</text>
</comment>
<dbReference type="InterPro" id="IPR025665">
    <property type="entry name" value="Beta-barrel_OMP_2"/>
</dbReference>
<accession>A0A644Y536</accession>
<evidence type="ECO:0000259" key="1">
    <source>
        <dbReference type="Pfam" id="PF13568"/>
    </source>
</evidence>
<dbReference type="Pfam" id="PF13568">
    <property type="entry name" value="OMP_b-brl_2"/>
    <property type="match status" value="1"/>
</dbReference>
<protein>
    <recommendedName>
        <fullName evidence="1">Outer membrane protein beta-barrel domain-containing protein</fullName>
    </recommendedName>
</protein>
<dbReference type="EMBL" id="VSSQ01003946">
    <property type="protein sequence ID" value="MPM23051.1"/>
    <property type="molecule type" value="Genomic_DNA"/>
</dbReference>
<name>A0A644Y536_9ZZZZ</name>